<dbReference type="Proteomes" id="UP000198847">
    <property type="component" value="Unassembled WGS sequence"/>
</dbReference>
<gene>
    <name evidence="2" type="ORF">SAMN04490178_11923</name>
</gene>
<proteinExistence type="predicted"/>
<dbReference type="AlphaFoldDB" id="A0A1H8WZX3"/>
<feature type="transmembrane region" description="Helical" evidence="1">
    <location>
        <begin position="50"/>
        <end position="71"/>
    </location>
</feature>
<protein>
    <submittedName>
        <fullName evidence="2">Uncharacterized protein</fullName>
    </submittedName>
</protein>
<evidence type="ECO:0000313" key="3">
    <source>
        <dbReference type="Proteomes" id="UP000198847"/>
    </source>
</evidence>
<evidence type="ECO:0000256" key="1">
    <source>
        <dbReference type="SAM" id="Phobius"/>
    </source>
</evidence>
<organism evidence="2 3">
    <name type="scientific">Propionispora vibrioides</name>
    <dbReference type="NCBI Taxonomy" id="112903"/>
    <lineage>
        <taxon>Bacteria</taxon>
        <taxon>Bacillati</taxon>
        <taxon>Bacillota</taxon>
        <taxon>Negativicutes</taxon>
        <taxon>Selenomonadales</taxon>
        <taxon>Sporomusaceae</taxon>
        <taxon>Propionispora</taxon>
    </lineage>
</organism>
<dbReference type="EMBL" id="FODY01000019">
    <property type="protein sequence ID" value="SEP33166.1"/>
    <property type="molecule type" value="Genomic_DNA"/>
</dbReference>
<name>A0A1H8WZX3_9FIRM</name>
<evidence type="ECO:0000313" key="2">
    <source>
        <dbReference type="EMBL" id="SEP33166.1"/>
    </source>
</evidence>
<dbReference type="OrthoDB" id="9788659at2"/>
<sequence>MKCPVCGTVSYFEFSVCPCCGHSFALDPEQPLPNWRKLPGFRTQTPWKMLLASFVYIILLLAIIASSFLILNPG</sequence>
<keyword evidence="1" id="KW-0472">Membrane</keyword>
<keyword evidence="1" id="KW-1133">Transmembrane helix</keyword>
<reference evidence="2 3" key="1">
    <citation type="submission" date="2016-10" db="EMBL/GenBank/DDBJ databases">
        <authorList>
            <person name="de Groot N.N."/>
        </authorList>
    </citation>
    <scope>NUCLEOTIDE SEQUENCE [LARGE SCALE GENOMIC DNA]</scope>
    <source>
        <strain evidence="2 3">DSM 13305</strain>
    </source>
</reference>
<keyword evidence="3" id="KW-1185">Reference proteome</keyword>
<keyword evidence="1" id="KW-0812">Transmembrane</keyword>
<accession>A0A1H8WZX3</accession>